<dbReference type="GO" id="GO:0016529">
    <property type="term" value="C:sarcoplasmic reticulum"/>
    <property type="evidence" value="ECO:0007669"/>
    <property type="project" value="TreeGrafter"/>
</dbReference>
<proteinExistence type="predicted"/>
<keyword evidence="2" id="KW-0472">Membrane</keyword>
<evidence type="ECO:0000256" key="2">
    <source>
        <dbReference type="SAM" id="Phobius"/>
    </source>
</evidence>
<feature type="region of interest" description="Disordered" evidence="1">
    <location>
        <begin position="541"/>
        <end position="605"/>
    </location>
</feature>
<accession>A0A8C3FMV1</accession>
<keyword evidence="4" id="KW-1185">Reference proteome</keyword>
<keyword evidence="2" id="KW-1133">Transmembrane helix</keyword>
<dbReference type="GO" id="GO:0005789">
    <property type="term" value="C:endoplasmic reticulum membrane"/>
    <property type="evidence" value="ECO:0007669"/>
    <property type="project" value="TreeGrafter"/>
</dbReference>
<name>A0A8C3FMV1_CHRPI</name>
<protein>
    <submittedName>
        <fullName evidence="3">Junctophilin 1</fullName>
    </submittedName>
</protein>
<feature type="region of interest" description="Disordered" evidence="1">
    <location>
        <begin position="405"/>
        <end position="477"/>
    </location>
</feature>
<dbReference type="GO" id="GO:0030314">
    <property type="term" value="C:junctional membrane complex"/>
    <property type="evidence" value="ECO:0007669"/>
    <property type="project" value="InterPro"/>
</dbReference>
<keyword evidence="2" id="KW-0812">Transmembrane</keyword>
<evidence type="ECO:0000256" key="1">
    <source>
        <dbReference type="SAM" id="MobiDB-lite"/>
    </source>
</evidence>
<feature type="region of interest" description="Disordered" evidence="1">
    <location>
        <begin position="93"/>
        <end position="150"/>
    </location>
</feature>
<evidence type="ECO:0000313" key="3">
    <source>
        <dbReference type="Ensembl" id="ENSCPBP00000009105.1"/>
    </source>
</evidence>
<reference evidence="3" key="2">
    <citation type="submission" date="2025-09" db="UniProtKB">
        <authorList>
            <consortium name="Ensembl"/>
        </authorList>
    </citation>
    <scope>IDENTIFICATION</scope>
</reference>
<dbReference type="Ensembl" id="ENSCPBT00000010915.1">
    <property type="protein sequence ID" value="ENSCPBP00000009105.1"/>
    <property type="gene ID" value="ENSCPBG00000007044.1"/>
</dbReference>
<sequence>MKTHICKHLQSHMHPTHTLPNTHCVLSTGSYITTKLYYNIPTNLRREPQLYSPTYCACSQHTPLHSPMLAHRHSPTGTHPALLSVCPTHLHRGTLAPKQSSPYTRLQHARLTPHAPPARSAHPYTHRGGGRSPAPPEGSTRPAPAPTAARGCVSGEGAGCGGGAGGGAGAELRGAGGGALAVLPRGALEAEGPRGAQRPEPGGGGGSSSSSSGRKEPSSPRAPLNDGRQVRLRRWRHLLRRLGGGQSPRARHLHRAQGAGRVRGLLVPRLRGGGRLHLAQRQHLPGLLGAGQAPRAGRGDQGQVDVPGRVVPRLQGALRGAAEPHHPGPLRGHLEQRAAGRLRRGDLRGWRTAHARAKADAADQAAQAARQESDIARAVARELSPSFYQPGPDYIKQRFQESVEVKENPEEKVQEKAPSPKESPHFYRKGTTPPGTPEASPKHSSPLPSEPSPTKQLKRQNSSSKARLTQEKKSLASETVTAVVNKPLYSKVPVKEEIAVKHQPKFSAHHNPISTENGELHGHYHGYYVKMNPALLPHELREEDEDVNPSPSALSRISTPQKPSPARSVTNPDAKESKSDTKVKKPELAAPKNPANNESHSSAEKEVEIHLGPNSVMIALVMLLNIGLAILFVHFLT</sequence>
<dbReference type="PANTHER" id="PTHR23085:SF6">
    <property type="entry name" value="JUNCTOPHILIN-1"/>
    <property type="match status" value="1"/>
</dbReference>
<reference evidence="3" key="1">
    <citation type="submission" date="2025-08" db="UniProtKB">
        <authorList>
            <consortium name="Ensembl"/>
        </authorList>
    </citation>
    <scope>IDENTIFICATION</scope>
</reference>
<feature type="compositionally biased region" description="Basic and acidic residues" evidence="1">
    <location>
        <begin position="573"/>
        <end position="587"/>
    </location>
</feature>
<evidence type="ECO:0000313" key="4">
    <source>
        <dbReference type="Proteomes" id="UP000694380"/>
    </source>
</evidence>
<feature type="compositionally biased region" description="Polar residues" evidence="1">
    <location>
        <begin position="442"/>
        <end position="467"/>
    </location>
</feature>
<dbReference type="GO" id="GO:0005886">
    <property type="term" value="C:plasma membrane"/>
    <property type="evidence" value="ECO:0007669"/>
    <property type="project" value="TreeGrafter"/>
</dbReference>
<dbReference type="PANTHER" id="PTHR23085">
    <property type="entry name" value="GH28348P"/>
    <property type="match status" value="1"/>
</dbReference>
<feature type="compositionally biased region" description="Low complexity" evidence="1">
    <location>
        <begin position="140"/>
        <end position="150"/>
    </location>
</feature>
<feature type="transmembrane region" description="Helical" evidence="2">
    <location>
        <begin position="616"/>
        <end position="636"/>
    </location>
</feature>
<gene>
    <name evidence="3" type="primary">JPH1</name>
</gene>
<feature type="compositionally biased region" description="Polar residues" evidence="1">
    <location>
        <begin position="549"/>
        <end position="571"/>
    </location>
</feature>
<dbReference type="AlphaFoldDB" id="A0A8C3FMV1"/>
<dbReference type="InterPro" id="IPR017191">
    <property type="entry name" value="Junctophilin"/>
</dbReference>
<dbReference type="GeneTree" id="ENSGT00940000156130"/>
<organism evidence="3 4">
    <name type="scientific">Chrysemys picta bellii</name>
    <name type="common">Western painted turtle</name>
    <name type="synonym">Emys bellii</name>
    <dbReference type="NCBI Taxonomy" id="8478"/>
    <lineage>
        <taxon>Eukaryota</taxon>
        <taxon>Metazoa</taxon>
        <taxon>Chordata</taxon>
        <taxon>Craniata</taxon>
        <taxon>Vertebrata</taxon>
        <taxon>Euteleostomi</taxon>
        <taxon>Archelosauria</taxon>
        <taxon>Testudinata</taxon>
        <taxon>Testudines</taxon>
        <taxon>Cryptodira</taxon>
        <taxon>Durocryptodira</taxon>
        <taxon>Testudinoidea</taxon>
        <taxon>Emydidae</taxon>
        <taxon>Chrysemys</taxon>
    </lineage>
</organism>
<feature type="region of interest" description="Disordered" evidence="1">
    <location>
        <begin position="191"/>
        <end position="231"/>
    </location>
</feature>
<feature type="compositionally biased region" description="Low complexity" evidence="1">
    <location>
        <begin position="191"/>
        <end position="200"/>
    </location>
</feature>
<feature type="compositionally biased region" description="Basic and acidic residues" evidence="1">
    <location>
        <begin position="405"/>
        <end position="425"/>
    </location>
</feature>
<dbReference type="Proteomes" id="UP000694380">
    <property type="component" value="Unplaced"/>
</dbReference>